<name>A0ABS7CD67_9BACL</name>
<dbReference type="HAMAP" id="MF_00281">
    <property type="entry name" value="Phe_tRNA_synth_alpha1"/>
    <property type="match status" value="1"/>
</dbReference>
<sequence length="344" mass="38655">MKERLEALRTEALQELGHVANPQQLNDLRVKYLGKKGALTEILRGMGGLSAEERPVIGQVGNDVRAAIEAVIEEKQAVFQQAETENRLRAETIDVTLPGKRLPAGAVHPLNKVAQEIEDVFIGMGYTIAEGPEVETDFYNFEALNLPKDHPARDMQDSFYVTDEILMRTHTSPVQIRTMKAMNGKTPVKVICPGKVYRRDDDDATHSFQFIQIEGLVIGPNIRMSDLKGTLLQFAQQMFGMQTQIRLRPSFFPFTEPSAEVDVTCAQCGGRGCRMCKHTGWLEILGCGMVHPRVLEMGGYDPDEVSGFAFGMGVERIALLKYEIDDIRHFYTNDLRFLSQFVRM</sequence>
<keyword evidence="11 13" id="KW-0030">Aminoacyl-tRNA synthetase</keyword>
<evidence type="ECO:0000256" key="3">
    <source>
        <dbReference type="ARBA" id="ARBA00011209"/>
    </source>
</evidence>
<keyword evidence="4 13" id="KW-0963">Cytoplasm</keyword>
<comment type="cofactor">
    <cofactor evidence="13">
        <name>Mg(2+)</name>
        <dbReference type="ChEBI" id="CHEBI:18420"/>
    </cofactor>
    <text evidence="13">Binds 2 magnesium ions per tetramer.</text>
</comment>
<dbReference type="EMBL" id="JAHZIK010001344">
    <property type="protein sequence ID" value="MBW7458787.1"/>
    <property type="molecule type" value="Genomic_DNA"/>
</dbReference>
<protein>
    <recommendedName>
        <fullName evidence="13">Phenylalanine--tRNA ligase alpha subunit</fullName>
        <ecNumber evidence="13">6.1.1.20</ecNumber>
    </recommendedName>
    <alternativeName>
        <fullName evidence="13">Phenylalanyl-tRNA synthetase alpha subunit</fullName>
        <shortName evidence="13">PheRS</shortName>
    </alternativeName>
</protein>
<evidence type="ECO:0000256" key="2">
    <source>
        <dbReference type="ARBA" id="ARBA00010207"/>
    </source>
</evidence>
<feature type="domain" description="Aminoacyl-transfer RNA synthetases class-II family profile" evidence="14">
    <location>
        <begin position="111"/>
        <end position="340"/>
    </location>
</feature>
<dbReference type="PANTHER" id="PTHR11538:SF41">
    <property type="entry name" value="PHENYLALANINE--TRNA LIGASE, MITOCHONDRIAL"/>
    <property type="match status" value="1"/>
</dbReference>
<keyword evidence="6 13" id="KW-0479">Metal-binding</keyword>
<keyword evidence="9 13" id="KW-0460">Magnesium</keyword>
<dbReference type="GO" id="GO:0004826">
    <property type="term" value="F:phenylalanine-tRNA ligase activity"/>
    <property type="evidence" value="ECO:0007669"/>
    <property type="project" value="UniProtKB-EC"/>
</dbReference>
<keyword evidence="8 13" id="KW-0067">ATP-binding</keyword>
<dbReference type="Gene3D" id="3.30.930.10">
    <property type="entry name" value="Bira Bifunctional Protein, Domain 2"/>
    <property type="match status" value="1"/>
</dbReference>
<evidence type="ECO:0000256" key="8">
    <source>
        <dbReference type="ARBA" id="ARBA00022840"/>
    </source>
</evidence>
<dbReference type="Pfam" id="PF01409">
    <property type="entry name" value="tRNA-synt_2d"/>
    <property type="match status" value="1"/>
</dbReference>
<dbReference type="InterPro" id="IPR002319">
    <property type="entry name" value="Phenylalanyl-tRNA_Synthase"/>
</dbReference>
<evidence type="ECO:0000313" key="16">
    <source>
        <dbReference type="Proteomes" id="UP001519887"/>
    </source>
</evidence>
<evidence type="ECO:0000259" key="14">
    <source>
        <dbReference type="PROSITE" id="PS50862"/>
    </source>
</evidence>
<dbReference type="InterPro" id="IPR004529">
    <property type="entry name" value="Phe-tRNA-synth_IIc_asu"/>
</dbReference>
<dbReference type="InterPro" id="IPR004188">
    <property type="entry name" value="Phe-tRNA_ligase_II_N"/>
</dbReference>
<evidence type="ECO:0000256" key="4">
    <source>
        <dbReference type="ARBA" id="ARBA00022490"/>
    </source>
</evidence>
<dbReference type="InterPro" id="IPR045864">
    <property type="entry name" value="aa-tRNA-synth_II/BPL/LPL"/>
</dbReference>
<dbReference type="InterPro" id="IPR022911">
    <property type="entry name" value="Phe_tRNA_ligase_alpha1_bac"/>
</dbReference>
<dbReference type="PROSITE" id="PS50862">
    <property type="entry name" value="AA_TRNA_LIGASE_II"/>
    <property type="match status" value="1"/>
</dbReference>
<dbReference type="SUPFAM" id="SSF55681">
    <property type="entry name" value="Class II aaRS and biotin synthetases"/>
    <property type="match status" value="1"/>
</dbReference>
<evidence type="ECO:0000256" key="9">
    <source>
        <dbReference type="ARBA" id="ARBA00022842"/>
    </source>
</evidence>
<gene>
    <name evidence="13 15" type="primary">pheS</name>
    <name evidence="15" type="ORF">K0U00_32555</name>
</gene>
<dbReference type="InterPro" id="IPR006195">
    <property type="entry name" value="aa-tRNA-synth_II"/>
</dbReference>
<evidence type="ECO:0000256" key="12">
    <source>
        <dbReference type="ARBA" id="ARBA00049255"/>
    </source>
</evidence>
<comment type="caution">
    <text evidence="15">The sequence shown here is derived from an EMBL/GenBank/DDBJ whole genome shotgun (WGS) entry which is preliminary data.</text>
</comment>
<keyword evidence="5 13" id="KW-0436">Ligase</keyword>
<comment type="similarity">
    <text evidence="2 13">Belongs to the class-II aminoacyl-tRNA synthetase family. Phe-tRNA synthetase alpha subunit type 1 subfamily.</text>
</comment>
<evidence type="ECO:0000256" key="7">
    <source>
        <dbReference type="ARBA" id="ARBA00022741"/>
    </source>
</evidence>
<evidence type="ECO:0000256" key="6">
    <source>
        <dbReference type="ARBA" id="ARBA00022723"/>
    </source>
</evidence>
<evidence type="ECO:0000313" key="15">
    <source>
        <dbReference type="EMBL" id="MBW7458787.1"/>
    </source>
</evidence>
<dbReference type="Proteomes" id="UP001519887">
    <property type="component" value="Unassembled WGS sequence"/>
</dbReference>
<evidence type="ECO:0000256" key="1">
    <source>
        <dbReference type="ARBA" id="ARBA00004496"/>
    </source>
</evidence>
<reference evidence="15 16" key="1">
    <citation type="submission" date="2021-07" db="EMBL/GenBank/DDBJ databases">
        <title>Paenibacillus radiodurans sp. nov., isolated from the southeastern edge of Tengger Desert.</title>
        <authorList>
            <person name="Zhang G."/>
        </authorList>
    </citation>
    <scope>NUCLEOTIDE SEQUENCE [LARGE SCALE GENOMIC DNA]</scope>
    <source>
        <strain evidence="15 16">CCM 7311</strain>
    </source>
</reference>
<organism evidence="15 16">
    <name type="scientific">Paenibacillus sepulcri</name>
    <dbReference type="NCBI Taxonomy" id="359917"/>
    <lineage>
        <taxon>Bacteria</taxon>
        <taxon>Bacillati</taxon>
        <taxon>Bacillota</taxon>
        <taxon>Bacilli</taxon>
        <taxon>Bacillales</taxon>
        <taxon>Paenibacillaceae</taxon>
        <taxon>Paenibacillus</taxon>
    </lineage>
</organism>
<evidence type="ECO:0000256" key="10">
    <source>
        <dbReference type="ARBA" id="ARBA00022917"/>
    </source>
</evidence>
<dbReference type="PANTHER" id="PTHR11538">
    <property type="entry name" value="PHENYLALANYL-TRNA SYNTHETASE"/>
    <property type="match status" value="1"/>
</dbReference>
<dbReference type="NCBIfam" id="TIGR00468">
    <property type="entry name" value="pheS"/>
    <property type="match status" value="1"/>
</dbReference>
<dbReference type="EC" id="6.1.1.20" evidence="13"/>
<keyword evidence="16" id="KW-1185">Reference proteome</keyword>
<dbReference type="Pfam" id="PF02912">
    <property type="entry name" value="Phe_tRNA-synt_N"/>
    <property type="match status" value="1"/>
</dbReference>
<comment type="catalytic activity">
    <reaction evidence="12 13">
        <text>tRNA(Phe) + L-phenylalanine + ATP = L-phenylalanyl-tRNA(Phe) + AMP + diphosphate + H(+)</text>
        <dbReference type="Rhea" id="RHEA:19413"/>
        <dbReference type="Rhea" id="RHEA-COMP:9668"/>
        <dbReference type="Rhea" id="RHEA-COMP:9699"/>
        <dbReference type="ChEBI" id="CHEBI:15378"/>
        <dbReference type="ChEBI" id="CHEBI:30616"/>
        <dbReference type="ChEBI" id="CHEBI:33019"/>
        <dbReference type="ChEBI" id="CHEBI:58095"/>
        <dbReference type="ChEBI" id="CHEBI:78442"/>
        <dbReference type="ChEBI" id="CHEBI:78531"/>
        <dbReference type="ChEBI" id="CHEBI:456215"/>
        <dbReference type="EC" id="6.1.1.20"/>
    </reaction>
</comment>
<proteinExistence type="inferred from homology"/>
<evidence type="ECO:0000256" key="5">
    <source>
        <dbReference type="ARBA" id="ARBA00022598"/>
    </source>
</evidence>
<dbReference type="SUPFAM" id="SSF46589">
    <property type="entry name" value="tRNA-binding arm"/>
    <property type="match status" value="1"/>
</dbReference>
<accession>A0ABS7CD67</accession>
<evidence type="ECO:0000256" key="11">
    <source>
        <dbReference type="ARBA" id="ARBA00023146"/>
    </source>
</evidence>
<keyword evidence="7 13" id="KW-0547">Nucleotide-binding</keyword>
<dbReference type="RefSeq" id="WP_210045576.1">
    <property type="nucleotide sequence ID" value="NZ_JBHLVU010000004.1"/>
</dbReference>
<comment type="subcellular location">
    <subcellularLocation>
        <location evidence="1 13">Cytoplasm</location>
    </subcellularLocation>
</comment>
<evidence type="ECO:0000256" key="13">
    <source>
        <dbReference type="HAMAP-Rule" id="MF_00281"/>
    </source>
</evidence>
<keyword evidence="10 13" id="KW-0648">Protein biosynthesis</keyword>
<dbReference type="InterPro" id="IPR010978">
    <property type="entry name" value="tRNA-bd_arm"/>
</dbReference>
<feature type="binding site" evidence="13">
    <location>
        <position position="256"/>
    </location>
    <ligand>
        <name>Mg(2+)</name>
        <dbReference type="ChEBI" id="CHEBI:18420"/>
        <note>shared with beta subunit</note>
    </ligand>
</feature>
<dbReference type="CDD" id="cd00496">
    <property type="entry name" value="PheRS_alpha_core"/>
    <property type="match status" value="1"/>
</dbReference>
<comment type="subunit">
    <text evidence="3 13">Tetramer of two alpha and two beta subunits.</text>
</comment>